<evidence type="ECO:0000313" key="3">
    <source>
        <dbReference type="Proteomes" id="UP000095512"/>
    </source>
</evidence>
<evidence type="ECO:0000256" key="1">
    <source>
        <dbReference type="SAM" id="Phobius"/>
    </source>
</evidence>
<feature type="transmembrane region" description="Helical" evidence="1">
    <location>
        <begin position="259"/>
        <end position="276"/>
    </location>
</feature>
<dbReference type="PRINTS" id="PR00173">
    <property type="entry name" value="EDTRNSPORT"/>
</dbReference>
<feature type="transmembrane region" description="Helical" evidence="1">
    <location>
        <begin position="102"/>
        <end position="124"/>
    </location>
</feature>
<keyword evidence="1" id="KW-0812">Transmembrane</keyword>
<sequence>MDFLWDSITEWLKELLVSGIMSNLSGMFDHVNQKVGEISTQVGTTPQAWNSGVFSMVQNLSETVIVPIAGAILAFVMTLELIQLITDKNNLHDVDTWMFFKWIFKTACAILIVTNTWNIVMGVFDVAQSVVNNAAGVIISDASIDISSVVTDMEARLMEMDLGPLFGLWFQSLFVGITMWALTICIFIIVYGRMVEIYLVTSVAPIPMATMLNREWGQMGQNYLRSLFALGFQAFLIIICVGIYAVLVQNIALESDISAAIWTCMGYTVLLCFTLFKTGSLAKSVFNAH</sequence>
<organism evidence="2 3">
    <name type="scientific">Enterocloster clostridioformis</name>
    <dbReference type="NCBI Taxonomy" id="1531"/>
    <lineage>
        <taxon>Bacteria</taxon>
        <taxon>Bacillati</taxon>
        <taxon>Bacillota</taxon>
        <taxon>Clostridia</taxon>
        <taxon>Lachnospirales</taxon>
        <taxon>Lachnospiraceae</taxon>
        <taxon>Enterocloster</taxon>
    </lineage>
</organism>
<keyword evidence="1" id="KW-1133">Transmembrane helix</keyword>
<dbReference type="Proteomes" id="UP000095512">
    <property type="component" value="Unassembled WGS sequence"/>
</dbReference>
<dbReference type="InterPro" id="IPR045798">
    <property type="entry name" value="TrbL_Firmicutes"/>
</dbReference>
<proteinExistence type="predicted"/>
<gene>
    <name evidence="2" type="ORF">ERS852480_04241</name>
</gene>
<feature type="transmembrane region" description="Helical" evidence="1">
    <location>
        <begin position="64"/>
        <end position="82"/>
    </location>
</feature>
<feature type="transmembrane region" description="Helical" evidence="1">
    <location>
        <begin position="168"/>
        <end position="191"/>
    </location>
</feature>
<evidence type="ECO:0000313" key="2">
    <source>
        <dbReference type="EMBL" id="CUP85346.1"/>
    </source>
</evidence>
<dbReference type="AlphaFoldDB" id="A0A174RMI4"/>
<protein>
    <submittedName>
        <fullName evidence="2">TrbL/VirB6 plasmid conjugal transfer protein</fullName>
    </submittedName>
</protein>
<name>A0A174RMI4_9FIRM</name>
<dbReference type="Pfam" id="PF19478">
    <property type="entry name" value="TrbL_2"/>
    <property type="match status" value="1"/>
</dbReference>
<keyword evidence="1" id="KW-0472">Membrane</keyword>
<dbReference type="EMBL" id="CZAB01000056">
    <property type="protein sequence ID" value="CUP85346.1"/>
    <property type="molecule type" value="Genomic_DNA"/>
</dbReference>
<feature type="transmembrane region" description="Helical" evidence="1">
    <location>
        <begin position="227"/>
        <end position="247"/>
    </location>
</feature>
<accession>A0A174RMI4</accession>
<reference evidence="2 3" key="1">
    <citation type="submission" date="2015-09" db="EMBL/GenBank/DDBJ databases">
        <authorList>
            <consortium name="Pathogen Informatics"/>
        </authorList>
    </citation>
    <scope>NUCLEOTIDE SEQUENCE [LARGE SCALE GENOMIC DNA]</scope>
    <source>
        <strain evidence="2 3">2789STDY5834865</strain>
    </source>
</reference>